<dbReference type="AlphaFoldDB" id="E2BQB3"/>
<keyword evidence="3" id="KW-1185">Reference proteome</keyword>
<reference evidence="2 3" key="1">
    <citation type="journal article" date="2010" name="Science">
        <title>Genomic comparison of the ants Camponotus floridanus and Harpegnathos saltator.</title>
        <authorList>
            <person name="Bonasio R."/>
            <person name="Zhang G."/>
            <person name="Ye C."/>
            <person name="Mutti N.S."/>
            <person name="Fang X."/>
            <person name="Qin N."/>
            <person name="Donahue G."/>
            <person name="Yang P."/>
            <person name="Li Q."/>
            <person name="Li C."/>
            <person name="Zhang P."/>
            <person name="Huang Z."/>
            <person name="Berger S.L."/>
            <person name="Reinberg D."/>
            <person name="Wang J."/>
            <person name="Liebig J."/>
        </authorList>
    </citation>
    <scope>NUCLEOTIDE SEQUENCE [LARGE SCALE GENOMIC DNA]</scope>
    <source>
        <strain evidence="2 3">R22 G/1</strain>
    </source>
</reference>
<sequence>MNEKRRKSFDDDDAGEVGHGDNSDEDEDEDEDEEDDDDDDDEAIDISEVRLGLNRDLPGARLQRNTVVGRRGFDAKRERDTSGDSVLTEPFFSDSYQISSPTIANFPETCNYRAKNTRKVDLRLRLCPKTPPLARTSSEWLATAFKYTQKMTAADSKECHEVARKAAAKTMEPR</sequence>
<evidence type="ECO:0000313" key="2">
    <source>
        <dbReference type="EMBL" id="EFN82108.1"/>
    </source>
</evidence>
<feature type="compositionally biased region" description="Acidic residues" evidence="1">
    <location>
        <begin position="23"/>
        <end position="45"/>
    </location>
</feature>
<feature type="region of interest" description="Disordered" evidence="1">
    <location>
        <begin position="1"/>
        <end position="54"/>
    </location>
</feature>
<dbReference type="EMBL" id="GL449701">
    <property type="protein sequence ID" value="EFN82108.1"/>
    <property type="molecule type" value="Genomic_DNA"/>
</dbReference>
<accession>E2BQB3</accession>
<proteinExistence type="predicted"/>
<protein>
    <submittedName>
        <fullName evidence="2">Uncharacterized protein</fullName>
    </submittedName>
</protein>
<gene>
    <name evidence="2" type="ORF">EAI_11806</name>
</gene>
<organism evidence="3">
    <name type="scientific">Harpegnathos saltator</name>
    <name type="common">Jerdon's jumping ant</name>
    <dbReference type="NCBI Taxonomy" id="610380"/>
    <lineage>
        <taxon>Eukaryota</taxon>
        <taxon>Metazoa</taxon>
        <taxon>Ecdysozoa</taxon>
        <taxon>Arthropoda</taxon>
        <taxon>Hexapoda</taxon>
        <taxon>Insecta</taxon>
        <taxon>Pterygota</taxon>
        <taxon>Neoptera</taxon>
        <taxon>Endopterygota</taxon>
        <taxon>Hymenoptera</taxon>
        <taxon>Apocrita</taxon>
        <taxon>Aculeata</taxon>
        <taxon>Formicoidea</taxon>
        <taxon>Formicidae</taxon>
        <taxon>Ponerinae</taxon>
        <taxon>Ponerini</taxon>
        <taxon>Harpegnathos</taxon>
    </lineage>
</organism>
<dbReference type="InParanoid" id="E2BQB3"/>
<evidence type="ECO:0000313" key="3">
    <source>
        <dbReference type="Proteomes" id="UP000008237"/>
    </source>
</evidence>
<dbReference type="Proteomes" id="UP000008237">
    <property type="component" value="Unassembled WGS sequence"/>
</dbReference>
<evidence type="ECO:0000256" key="1">
    <source>
        <dbReference type="SAM" id="MobiDB-lite"/>
    </source>
</evidence>
<name>E2BQB3_HARSA</name>